<reference evidence="1 3" key="1">
    <citation type="submission" date="2015-04" db="EMBL/GenBank/DDBJ databases">
        <title>Draft genome sequence of Rathayibacter toxicus strain FH-142 (AKA 70134 or CS 32), a Western Australian isolate.</title>
        <authorList>
            <consortium name="Consortium for Microbial Forensics and Genomics (microFORGE)"/>
            <person name="Knight B.M."/>
            <person name="Roberts D.P."/>
            <person name="Lin D."/>
            <person name="Hari K."/>
            <person name="Fletcher J."/>
            <person name="Melcher U."/>
            <person name="Blagden T."/>
            <person name="Luster D.G."/>
            <person name="Sechler A.J."/>
            <person name="Schneider W.L."/>
            <person name="Winegar R.A."/>
        </authorList>
    </citation>
    <scope>NUCLEOTIDE SEQUENCE [LARGE SCALE GENOMIC DNA]</scope>
    <source>
        <strain evidence="1 3">FH142</strain>
    </source>
</reference>
<evidence type="ECO:0000313" key="4">
    <source>
        <dbReference type="Proteomes" id="UP000237966"/>
    </source>
</evidence>
<dbReference type="InterPro" id="IPR021408">
    <property type="entry name" value="DUF3046"/>
</dbReference>
<keyword evidence="3" id="KW-1185">Reference proteome</keyword>
<sequence>MRVSEFRQLVDDEFGVDYAPVLISDLVLTELDGRTADQALRGGTEPREVWLALCRANDIPEARWHGRDQKRSRR</sequence>
<dbReference type="OrthoDB" id="3215033at2"/>
<dbReference type="KEGG" id="rtx:TI83_04480"/>
<organism evidence="1 3">
    <name type="scientific">Rathayibacter toxicus</name>
    <dbReference type="NCBI Taxonomy" id="145458"/>
    <lineage>
        <taxon>Bacteria</taxon>
        <taxon>Bacillati</taxon>
        <taxon>Actinomycetota</taxon>
        <taxon>Actinomycetes</taxon>
        <taxon>Micrococcales</taxon>
        <taxon>Microbacteriaceae</taxon>
        <taxon>Rathayibacter</taxon>
    </lineage>
</organism>
<evidence type="ECO:0000313" key="2">
    <source>
        <dbReference type="EMBL" id="PPI15675.1"/>
    </source>
</evidence>
<dbReference type="EMBL" id="LBFI01000031">
    <property type="protein sequence ID" value="KKM45823.1"/>
    <property type="molecule type" value="Genomic_DNA"/>
</dbReference>
<dbReference type="GeneID" id="93667471"/>
<accession>A0A0C5BEE5</accession>
<evidence type="ECO:0000313" key="3">
    <source>
        <dbReference type="Proteomes" id="UP000052979"/>
    </source>
</evidence>
<evidence type="ECO:0000313" key="1">
    <source>
        <dbReference type="EMBL" id="KKM45823.1"/>
    </source>
</evidence>
<dbReference type="Proteomes" id="UP000237966">
    <property type="component" value="Unassembled WGS sequence"/>
</dbReference>
<reference evidence="2 4" key="2">
    <citation type="submission" date="2018-02" db="EMBL/GenBank/DDBJ databases">
        <title>Bacteriophage NCPPB3778 and a type I-E CRISPR drive the evolution of the US Biological Select Agent, Rathayibacter toxicus.</title>
        <authorList>
            <person name="Davis E.W.II."/>
            <person name="Tabima J.F."/>
            <person name="Weisberg A.J."/>
            <person name="Lopes L.D."/>
            <person name="Wiseman M.S."/>
            <person name="Wiseman M.S."/>
            <person name="Pupko T."/>
            <person name="Belcher M.S."/>
            <person name="Sechler A.J."/>
            <person name="Tancos M.A."/>
            <person name="Schroeder B.K."/>
            <person name="Murray T.D."/>
            <person name="Luster D.G."/>
            <person name="Schneider W.L."/>
            <person name="Rogers E."/>
            <person name="Andreote F.D."/>
            <person name="Grunwald N.J."/>
            <person name="Putnam M.L."/>
            <person name="Chang J.H."/>
        </authorList>
    </citation>
    <scope>NUCLEOTIDE SEQUENCE [LARGE SCALE GENOMIC DNA]</scope>
    <source>
        <strain evidence="2 4">FH99</strain>
    </source>
</reference>
<protein>
    <submittedName>
        <fullName evidence="2">DUF3046 domain-containing protein</fullName>
    </submittedName>
</protein>
<dbReference type="RefSeq" id="WP_027692116.1">
    <property type="nucleotide sequence ID" value="NZ_CP010848.1"/>
</dbReference>
<dbReference type="KEGG" id="rtc:APU90_01995"/>
<name>A0A0C5BEE5_9MICO</name>
<dbReference type="AlphaFoldDB" id="A0A0C5BEE5"/>
<proteinExistence type="predicted"/>
<gene>
    <name evidence="2" type="ORF">C5C51_04260</name>
    <name evidence="1" type="ORF">VT73_05390</name>
</gene>
<dbReference type="eggNOG" id="ENOG50339KE">
    <property type="taxonomic scope" value="Bacteria"/>
</dbReference>
<comment type="caution">
    <text evidence="1">The sequence shown here is derived from an EMBL/GenBank/DDBJ whole genome shotgun (WGS) entry which is preliminary data.</text>
</comment>
<dbReference type="STRING" id="145458.APU90_01995"/>
<dbReference type="EMBL" id="PSWU01000006">
    <property type="protein sequence ID" value="PPI15675.1"/>
    <property type="molecule type" value="Genomic_DNA"/>
</dbReference>
<dbReference type="PATRIC" id="fig|145458.7.peg.1037"/>
<dbReference type="Proteomes" id="UP000052979">
    <property type="component" value="Unassembled WGS sequence"/>
</dbReference>
<dbReference type="Pfam" id="PF11248">
    <property type="entry name" value="DUF3046"/>
    <property type="match status" value="1"/>
</dbReference>